<proteinExistence type="predicted"/>
<evidence type="ECO:0000256" key="3">
    <source>
        <dbReference type="ARBA" id="ARBA00023237"/>
    </source>
</evidence>
<feature type="chain" id="PRO_5031451286" evidence="4">
    <location>
        <begin position="19"/>
        <end position="609"/>
    </location>
</feature>
<dbReference type="Gene3D" id="2.40.170.20">
    <property type="entry name" value="TonB-dependent receptor, beta-barrel domain"/>
    <property type="match status" value="1"/>
</dbReference>
<dbReference type="Proteomes" id="UP000525652">
    <property type="component" value="Unassembled WGS sequence"/>
</dbReference>
<sequence>MRIRAITLLGSFCSLATAADVAIDAVSPPVLLPAVATPSATYETPVSALQFDPRVDVQGRLFNEAQADVTVRGGTFESTGFVLGAATLLDPQTGHYFADIPVPTAMLLEPTIQTGSENTLGSFNSTAGSIRWGWAPVREGGQILVGFSQHDGNTQELLGGVGIGTDPWGGEWLVDGNFAHSEGDGDLDYADHQFHRYSGRVQRRSDVTQTDLFAGYQHKVFGLQNLYAAPYDSYEKEDVETRLFLLNHRYTPDEDQWLELTGYYRRNNDDYDFNRFSPNSGNPFVHETNNGGGALKGSQPIGEYQLLYGAEIYADSIDSTSLNFGPYDSQILGSASLAGKRSWEADEGIWTALLGAKWDDSNHFDGEVLPVSRLEYRQVDDYGDGWNAYADISGASQVPGYTAVASSPNGGIFRGNPDLGRETSWSFSLGGGVDEGPWSIDSAVFARRDDNLSDWTYNTNSGAARTANPIDLWVYGLELLGRYGWESGTVSLGYAWLEKDEDYGSTEVDASFYALNYPEHRVTLTLQWDLTSWLALQTDTEWRLQRENILRESSDTALLTDLAFRFQTEKLPGAELWVGVWNLWDDDFQEVPGVPREGQTFFANLAYHF</sequence>
<feature type="domain" description="TonB-dependent receptor-like beta-barrel" evidence="5">
    <location>
        <begin position="189"/>
        <end position="546"/>
    </location>
</feature>
<dbReference type="InterPro" id="IPR036942">
    <property type="entry name" value="Beta-barrel_TonB_sf"/>
</dbReference>
<dbReference type="AlphaFoldDB" id="A0A7X1E574"/>
<evidence type="ECO:0000313" key="7">
    <source>
        <dbReference type="Proteomes" id="UP000525652"/>
    </source>
</evidence>
<dbReference type="EMBL" id="JACHVA010000052">
    <property type="protein sequence ID" value="MBC2601312.1"/>
    <property type="molecule type" value="Genomic_DNA"/>
</dbReference>
<dbReference type="Pfam" id="PF00593">
    <property type="entry name" value="TonB_dep_Rec_b-barrel"/>
    <property type="match status" value="1"/>
</dbReference>
<dbReference type="SUPFAM" id="SSF56935">
    <property type="entry name" value="Porins"/>
    <property type="match status" value="1"/>
</dbReference>
<dbReference type="RefSeq" id="WP_185692030.1">
    <property type="nucleotide sequence ID" value="NZ_JACHVA010000052.1"/>
</dbReference>
<evidence type="ECO:0000256" key="4">
    <source>
        <dbReference type="SAM" id="SignalP"/>
    </source>
</evidence>
<keyword evidence="2" id="KW-0472">Membrane</keyword>
<comment type="caution">
    <text evidence="6">The sequence shown here is derived from an EMBL/GenBank/DDBJ whole genome shotgun (WGS) entry which is preliminary data.</text>
</comment>
<keyword evidence="3" id="KW-0998">Cell outer membrane</keyword>
<keyword evidence="4" id="KW-0732">Signal</keyword>
<keyword evidence="6" id="KW-0675">Receptor</keyword>
<dbReference type="GO" id="GO:0009279">
    <property type="term" value="C:cell outer membrane"/>
    <property type="evidence" value="ECO:0007669"/>
    <property type="project" value="UniProtKB-SubCell"/>
</dbReference>
<evidence type="ECO:0000256" key="1">
    <source>
        <dbReference type="ARBA" id="ARBA00004442"/>
    </source>
</evidence>
<comment type="subcellular location">
    <subcellularLocation>
        <location evidence="1">Cell outer membrane</location>
    </subcellularLocation>
</comment>
<protein>
    <submittedName>
        <fullName evidence="6">TonB-dependent receptor</fullName>
    </submittedName>
</protein>
<name>A0A7X1E574_9BACT</name>
<reference evidence="6 7" key="1">
    <citation type="submission" date="2020-07" db="EMBL/GenBank/DDBJ databases">
        <authorList>
            <person name="Feng X."/>
        </authorList>
    </citation>
    <scope>NUCLEOTIDE SEQUENCE [LARGE SCALE GENOMIC DNA]</scope>
    <source>
        <strain evidence="6 7">JCM14086</strain>
    </source>
</reference>
<organism evidence="6 7">
    <name type="scientific">Puniceicoccus vermicola</name>
    <dbReference type="NCBI Taxonomy" id="388746"/>
    <lineage>
        <taxon>Bacteria</taxon>
        <taxon>Pseudomonadati</taxon>
        <taxon>Verrucomicrobiota</taxon>
        <taxon>Opitutia</taxon>
        <taxon>Puniceicoccales</taxon>
        <taxon>Puniceicoccaceae</taxon>
        <taxon>Puniceicoccus</taxon>
    </lineage>
</organism>
<feature type="signal peptide" evidence="4">
    <location>
        <begin position="1"/>
        <end position="18"/>
    </location>
</feature>
<evidence type="ECO:0000313" key="6">
    <source>
        <dbReference type="EMBL" id="MBC2601312.1"/>
    </source>
</evidence>
<gene>
    <name evidence="6" type="ORF">H5P30_05935</name>
</gene>
<evidence type="ECO:0000259" key="5">
    <source>
        <dbReference type="Pfam" id="PF00593"/>
    </source>
</evidence>
<evidence type="ECO:0000256" key="2">
    <source>
        <dbReference type="ARBA" id="ARBA00023136"/>
    </source>
</evidence>
<keyword evidence="7" id="KW-1185">Reference proteome</keyword>
<accession>A0A7X1E574</accession>
<dbReference type="InterPro" id="IPR000531">
    <property type="entry name" value="Beta-barrel_TonB"/>
</dbReference>